<dbReference type="EMBL" id="MU005617">
    <property type="protein sequence ID" value="KAF2677828.1"/>
    <property type="molecule type" value="Genomic_DNA"/>
</dbReference>
<evidence type="ECO:0000313" key="3">
    <source>
        <dbReference type="Proteomes" id="UP000799291"/>
    </source>
</evidence>
<accession>A0A6G1IIB0</accession>
<keyword evidence="3" id="KW-1185">Reference proteome</keyword>
<evidence type="ECO:0000256" key="1">
    <source>
        <dbReference type="SAM" id="MobiDB-lite"/>
    </source>
</evidence>
<name>A0A6G1IIB0_9PLEO</name>
<evidence type="ECO:0000313" key="2">
    <source>
        <dbReference type="EMBL" id="KAF2677828.1"/>
    </source>
</evidence>
<proteinExistence type="predicted"/>
<feature type="compositionally biased region" description="Polar residues" evidence="1">
    <location>
        <begin position="191"/>
        <end position="201"/>
    </location>
</feature>
<gene>
    <name evidence="2" type="ORF">K458DRAFT_436233</name>
</gene>
<protein>
    <submittedName>
        <fullName evidence="2">Uncharacterized protein</fullName>
    </submittedName>
</protein>
<dbReference type="AlphaFoldDB" id="A0A6G1IIB0"/>
<sequence>MSVGFHSASSPTTPKLGRDASGDSTTTLVEAGAAAVQRCDVGESVKARSTRRFVGTTITGNGHTRRRATGGLLWDMGLGELHPLGPGLTRLRLDRELPGREAPAKRAGHDLHACIASVGGGLVTRRALSCLRIVNFGNRTPESCLTRGENTRASMAIRCSHSLPLSAASSAVSTPSLQPPDPGRHPRSSREQWTLQQPHSSTSSKLNLTVCISITPKRLEQRAGVNQSGM</sequence>
<reference evidence="2" key="1">
    <citation type="journal article" date="2020" name="Stud. Mycol.">
        <title>101 Dothideomycetes genomes: a test case for predicting lifestyles and emergence of pathogens.</title>
        <authorList>
            <person name="Haridas S."/>
            <person name="Albert R."/>
            <person name="Binder M."/>
            <person name="Bloem J."/>
            <person name="Labutti K."/>
            <person name="Salamov A."/>
            <person name="Andreopoulos B."/>
            <person name="Baker S."/>
            <person name="Barry K."/>
            <person name="Bills G."/>
            <person name="Bluhm B."/>
            <person name="Cannon C."/>
            <person name="Castanera R."/>
            <person name="Culley D."/>
            <person name="Daum C."/>
            <person name="Ezra D."/>
            <person name="Gonzalez J."/>
            <person name="Henrissat B."/>
            <person name="Kuo A."/>
            <person name="Liang C."/>
            <person name="Lipzen A."/>
            <person name="Lutzoni F."/>
            <person name="Magnuson J."/>
            <person name="Mondo S."/>
            <person name="Nolan M."/>
            <person name="Ohm R."/>
            <person name="Pangilinan J."/>
            <person name="Park H.-J."/>
            <person name="Ramirez L."/>
            <person name="Alfaro M."/>
            <person name="Sun H."/>
            <person name="Tritt A."/>
            <person name="Yoshinaga Y."/>
            <person name="Zwiers L.-H."/>
            <person name="Turgeon B."/>
            <person name="Goodwin S."/>
            <person name="Spatafora J."/>
            <person name="Crous P."/>
            <person name="Grigoriev I."/>
        </authorList>
    </citation>
    <scope>NUCLEOTIDE SEQUENCE</scope>
    <source>
        <strain evidence="2">CBS 122367</strain>
    </source>
</reference>
<feature type="region of interest" description="Disordered" evidence="1">
    <location>
        <begin position="1"/>
        <end position="24"/>
    </location>
</feature>
<feature type="region of interest" description="Disordered" evidence="1">
    <location>
        <begin position="170"/>
        <end position="201"/>
    </location>
</feature>
<dbReference type="Proteomes" id="UP000799291">
    <property type="component" value="Unassembled WGS sequence"/>
</dbReference>
<organism evidence="2 3">
    <name type="scientific">Lentithecium fluviatile CBS 122367</name>
    <dbReference type="NCBI Taxonomy" id="1168545"/>
    <lineage>
        <taxon>Eukaryota</taxon>
        <taxon>Fungi</taxon>
        <taxon>Dikarya</taxon>
        <taxon>Ascomycota</taxon>
        <taxon>Pezizomycotina</taxon>
        <taxon>Dothideomycetes</taxon>
        <taxon>Pleosporomycetidae</taxon>
        <taxon>Pleosporales</taxon>
        <taxon>Massarineae</taxon>
        <taxon>Lentitheciaceae</taxon>
        <taxon>Lentithecium</taxon>
    </lineage>
</organism>